<dbReference type="PANTHER" id="PTHR11685">
    <property type="entry name" value="RBR FAMILY RING FINGER AND IBR DOMAIN-CONTAINING"/>
    <property type="match status" value="1"/>
</dbReference>
<dbReference type="Pfam" id="PF22605">
    <property type="entry name" value="IBR_2"/>
    <property type="match status" value="1"/>
</dbReference>
<keyword evidence="15" id="KW-0072">Autophagy</keyword>
<proteinExistence type="inferred from homology"/>
<keyword evidence="6" id="KW-0963">Cytoplasm</keyword>
<evidence type="ECO:0000256" key="16">
    <source>
        <dbReference type="ARBA" id="ARBA00023128"/>
    </source>
</evidence>
<keyword evidence="21" id="KW-1185">Reference proteome</keyword>
<dbReference type="InterPro" id="IPR003977">
    <property type="entry name" value="Parkin"/>
</dbReference>
<keyword evidence="11" id="KW-0863">Zinc-finger</keyword>
<comment type="similarity">
    <text evidence="17">Belongs to the RBR family. Parkin subfamily.</text>
</comment>
<evidence type="ECO:0000256" key="6">
    <source>
        <dbReference type="ARBA" id="ARBA00022490"/>
    </source>
</evidence>
<keyword evidence="8" id="KW-0808">Transferase</keyword>
<evidence type="ECO:0000256" key="11">
    <source>
        <dbReference type="ARBA" id="ARBA00022771"/>
    </source>
</evidence>
<evidence type="ECO:0000256" key="8">
    <source>
        <dbReference type="ARBA" id="ARBA00022679"/>
    </source>
</evidence>
<dbReference type="GO" id="GO:0061630">
    <property type="term" value="F:ubiquitin protein ligase activity"/>
    <property type="evidence" value="ECO:0007669"/>
    <property type="project" value="UniProtKB-EC"/>
</dbReference>
<dbReference type="GO" id="GO:0016567">
    <property type="term" value="P:protein ubiquitination"/>
    <property type="evidence" value="ECO:0007669"/>
    <property type="project" value="InterPro"/>
</dbReference>
<comment type="caution">
    <text evidence="20">The sequence shown here is derived from an EMBL/GenBank/DDBJ whole genome shotgun (WGS) entry which is preliminary data.</text>
</comment>
<dbReference type="InterPro" id="IPR031127">
    <property type="entry name" value="E3_UB_ligase_RBR"/>
</dbReference>
<dbReference type="EMBL" id="JAFBMS010000020">
    <property type="protein sequence ID" value="KAG9344545.1"/>
    <property type="molecule type" value="Genomic_DNA"/>
</dbReference>
<comment type="subcellular location">
    <subcellularLocation>
        <location evidence="3">Cytoplasm</location>
        <location evidence="3">Cytosol</location>
    </subcellularLocation>
    <subcellularLocation>
        <location evidence="2">Mitochondrion</location>
    </subcellularLocation>
</comment>
<gene>
    <name evidence="20" type="ORF">JZ751_011216</name>
</gene>
<dbReference type="PRINTS" id="PR01475">
    <property type="entry name" value="PARKIN"/>
</dbReference>
<dbReference type="EC" id="2.3.2.31" evidence="5"/>
<evidence type="ECO:0000256" key="1">
    <source>
        <dbReference type="ARBA" id="ARBA00001798"/>
    </source>
</evidence>
<feature type="domain" description="RING-type" evidence="19">
    <location>
        <begin position="1"/>
        <end position="233"/>
    </location>
</feature>
<dbReference type="Gene3D" id="1.20.120.1750">
    <property type="match status" value="1"/>
</dbReference>
<comment type="catalytic activity">
    <reaction evidence="1">
        <text>[E2 ubiquitin-conjugating enzyme]-S-ubiquitinyl-L-cysteine + [acceptor protein]-L-lysine = [E2 ubiquitin-conjugating enzyme]-L-cysteine + [acceptor protein]-N(6)-ubiquitinyl-L-lysine.</text>
        <dbReference type="EC" id="2.3.2.31"/>
    </reaction>
</comment>
<dbReference type="GO" id="GO:0006914">
    <property type="term" value="P:autophagy"/>
    <property type="evidence" value="ECO:0007669"/>
    <property type="project" value="UniProtKB-KW"/>
</dbReference>
<dbReference type="AlphaFoldDB" id="A0A8T2NW17"/>
<name>A0A8T2NW17_9TELE</name>
<evidence type="ECO:0000256" key="18">
    <source>
        <dbReference type="ARBA" id="ARBA00029536"/>
    </source>
</evidence>
<dbReference type="InterPro" id="IPR002867">
    <property type="entry name" value="IBR_dom"/>
</dbReference>
<keyword evidence="13" id="KW-0862">Zinc</keyword>
<evidence type="ECO:0000256" key="17">
    <source>
        <dbReference type="ARBA" id="ARBA00029442"/>
    </source>
</evidence>
<dbReference type="PROSITE" id="PS51873">
    <property type="entry name" value="TRIAD"/>
    <property type="match status" value="1"/>
</dbReference>
<dbReference type="InterPro" id="IPR044066">
    <property type="entry name" value="TRIAD_supradom"/>
</dbReference>
<dbReference type="InterPro" id="IPR047536">
    <property type="entry name" value="Rcat_RBR_parkin"/>
</dbReference>
<reference evidence="20" key="1">
    <citation type="thesis" date="2021" institute="BYU ScholarsArchive" country="Provo, UT, USA">
        <title>Applications of and Algorithms for Genome Assembly and Genomic Analyses with an Emphasis on Marine Teleosts.</title>
        <authorList>
            <person name="Pickett B.D."/>
        </authorList>
    </citation>
    <scope>NUCLEOTIDE SEQUENCE</scope>
    <source>
        <strain evidence="20">HI-2016</strain>
    </source>
</reference>
<dbReference type="FunFam" id="1.20.120.1750:FF:000009">
    <property type="entry name" value="E3 ubiquitin-protein ligase parkin"/>
    <property type="match status" value="1"/>
</dbReference>
<evidence type="ECO:0000256" key="10">
    <source>
        <dbReference type="ARBA" id="ARBA00022737"/>
    </source>
</evidence>
<keyword evidence="16" id="KW-0496">Mitochondrion</keyword>
<evidence type="ECO:0000256" key="3">
    <source>
        <dbReference type="ARBA" id="ARBA00004514"/>
    </source>
</evidence>
<keyword evidence="10" id="KW-0677">Repeat</keyword>
<evidence type="ECO:0000256" key="5">
    <source>
        <dbReference type="ARBA" id="ARBA00012251"/>
    </source>
</evidence>
<evidence type="ECO:0000256" key="15">
    <source>
        <dbReference type="ARBA" id="ARBA00023006"/>
    </source>
</evidence>
<organism evidence="20 21">
    <name type="scientific">Albula glossodonta</name>
    <name type="common">roundjaw bonefish</name>
    <dbReference type="NCBI Taxonomy" id="121402"/>
    <lineage>
        <taxon>Eukaryota</taxon>
        <taxon>Metazoa</taxon>
        <taxon>Chordata</taxon>
        <taxon>Craniata</taxon>
        <taxon>Vertebrata</taxon>
        <taxon>Euteleostomi</taxon>
        <taxon>Actinopterygii</taxon>
        <taxon>Neopterygii</taxon>
        <taxon>Teleostei</taxon>
        <taxon>Albuliformes</taxon>
        <taxon>Albulidae</taxon>
        <taxon>Albula</taxon>
    </lineage>
</organism>
<dbReference type="GO" id="GO:0005829">
    <property type="term" value="C:cytosol"/>
    <property type="evidence" value="ECO:0007669"/>
    <property type="project" value="UniProtKB-SubCell"/>
</dbReference>
<comment type="pathway">
    <text evidence="4">Protein modification; protein ubiquitination.</text>
</comment>
<protein>
    <recommendedName>
        <fullName evidence="18">E3 ubiquitin-protein ligase parkin</fullName>
        <ecNumber evidence="5">2.3.2.31</ecNumber>
    </recommendedName>
</protein>
<evidence type="ECO:0000256" key="12">
    <source>
        <dbReference type="ARBA" id="ARBA00022786"/>
    </source>
</evidence>
<evidence type="ECO:0000256" key="2">
    <source>
        <dbReference type="ARBA" id="ARBA00004173"/>
    </source>
</evidence>
<dbReference type="SUPFAM" id="SSF57850">
    <property type="entry name" value="RING/U-box"/>
    <property type="match status" value="1"/>
</dbReference>
<dbReference type="CDD" id="cd20357">
    <property type="entry name" value="Rcat_RBR_parkin"/>
    <property type="match status" value="1"/>
</dbReference>
<evidence type="ECO:0000259" key="19">
    <source>
        <dbReference type="PROSITE" id="PS51873"/>
    </source>
</evidence>
<evidence type="ECO:0000256" key="14">
    <source>
        <dbReference type="ARBA" id="ARBA00022843"/>
    </source>
</evidence>
<evidence type="ECO:0000256" key="9">
    <source>
        <dbReference type="ARBA" id="ARBA00022723"/>
    </source>
</evidence>
<feature type="non-terminal residue" evidence="20">
    <location>
        <position position="1"/>
    </location>
</feature>
<keyword evidence="9" id="KW-0479">Metal-binding</keyword>
<dbReference type="GO" id="GO:0008270">
    <property type="term" value="F:zinc ion binding"/>
    <property type="evidence" value="ECO:0007669"/>
    <property type="project" value="UniProtKB-KW"/>
</dbReference>
<dbReference type="GO" id="GO:0005739">
    <property type="term" value="C:mitochondrion"/>
    <property type="evidence" value="ECO:0007669"/>
    <property type="project" value="UniProtKB-SubCell"/>
</dbReference>
<evidence type="ECO:0000313" key="20">
    <source>
        <dbReference type="EMBL" id="KAG9344545.1"/>
    </source>
</evidence>
<evidence type="ECO:0000256" key="4">
    <source>
        <dbReference type="ARBA" id="ARBA00004906"/>
    </source>
</evidence>
<keyword evidence="12" id="KW-0833">Ubl conjugation pathway</keyword>
<evidence type="ECO:0000313" key="21">
    <source>
        <dbReference type="Proteomes" id="UP000824540"/>
    </source>
</evidence>
<dbReference type="OrthoDB" id="1431934at2759"/>
<dbReference type="Gene3D" id="2.20.25.20">
    <property type="match status" value="1"/>
</dbReference>
<dbReference type="Proteomes" id="UP000824540">
    <property type="component" value="Unassembled WGS sequence"/>
</dbReference>
<evidence type="ECO:0000256" key="7">
    <source>
        <dbReference type="ARBA" id="ARBA00022553"/>
    </source>
</evidence>
<keyword evidence="14" id="KW-0832">Ubl conjugation</keyword>
<evidence type="ECO:0000256" key="13">
    <source>
        <dbReference type="ARBA" id="ARBA00022833"/>
    </source>
</evidence>
<keyword evidence="7" id="KW-0597">Phosphoprotein</keyword>
<dbReference type="SMART" id="SM00647">
    <property type="entry name" value="IBR"/>
    <property type="match status" value="2"/>
</dbReference>
<accession>A0A8T2NW17</accession>
<dbReference type="InterPro" id="IPR054694">
    <property type="entry name" value="Parkin-like_IBR"/>
</dbReference>
<sequence length="233" mass="25790">GCTNSLIKEVHHFRALGEEQVGRGLCGGPLGHGNSLLMRHCTTLTLDPYERYQRYAAEECVLQMGGVLCPAPGCGAGLLPEPGQRRIQCQQGGGLGCGVRSISPQTLRSAGLVPSEPDRSPTGVSSLTRFVFCLECKEEFHEGVCQMRSPPETGSALQGYVVDEEAARRARWEQASKEMIEETTQPCPKCRVPIEKNGGCMHMVCPQSQCRFEWCWLCRVEWNRECMGNHWFG</sequence>